<organism evidence="1 2">
    <name type="scientific">Olea europaea subsp. europaea</name>
    <dbReference type="NCBI Taxonomy" id="158383"/>
    <lineage>
        <taxon>Eukaryota</taxon>
        <taxon>Viridiplantae</taxon>
        <taxon>Streptophyta</taxon>
        <taxon>Embryophyta</taxon>
        <taxon>Tracheophyta</taxon>
        <taxon>Spermatophyta</taxon>
        <taxon>Magnoliopsida</taxon>
        <taxon>eudicotyledons</taxon>
        <taxon>Gunneridae</taxon>
        <taxon>Pentapetalae</taxon>
        <taxon>asterids</taxon>
        <taxon>lamiids</taxon>
        <taxon>Lamiales</taxon>
        <taxon>Oleaceae</taxon>
        <taxon>Oleeae</taxon>
        <taxon>Olea</taxon>
    </lineage>
</organism>
<accession>A0A8S0Q5Q0</accession>
<sequence>MSLTADPPVHSSSSDDFARSLDAELGYAADASPDFEAIEEKEVENVVDDNDDYKSNHQRYSNKYLNWSMGMKQSAAAPMESRHKVEVYEEIVDSQSSKSQGEAPQTLGDTFYISCLSEF</sequence>
<evidence type="ECO:0000313" key="2">
    <source>
        <dbReference type="Proteomes" id="UP000594638"/>
    </source>
</evidence>
<gene>
    <name evidence="1" type="ORF">OLEA9_A108554</name>
</gene>
<reference evidence="1 2" key="1">
    <citation type="submission" date="2019-12" db="EMBL/GenBank/DDBJ databases">
        <authorList>
            <person name="Alioto T."/>
            <person name="Alioto T."/>
            <person name="Gomez Garrido J."/>
        </authorList>
    </citation>
    <scope>NUCLEOTIDE SEQUENCE [LARGE SCALE GENOMIC DNA]</scope>
</reference>
<name>A0A8S0Q5Q0_OLEEU</name>
<protein>
    <submittedName>
        <fullName evidence="1">Uncharacterized protein</fullName>
    </submittedName>
</protein>
<dbReference type="Proteomes" id="UP000594638">
    <property type="component" value="Unassembled WGS sequence"/>
</dbReference>
<dbReference type="EMBL" id="CACTIH010000419">
    <property type="protein sequence ID" value="CAA2960562.1"/>
    <property type="molecule type" value="Genomic_DNA"/>
</dbReference>
<proteinExistence type="predicted"/>
<dbReference type="Gramene" id="OE9A108554T1">
    <property type="protein sequence ID" value="OE9A108554C1"/>
    <property type="gene ID" value="OE9A108554"/>
</dbReference>
<evidence type="ECO:0000313" key="1">
    <source>
        <dbReference type="EMBL" id="CAA2960562.1"/>
    </source>
</evidence>
<comment type="caution">
    <text evidence="1">The sequence shown here is derived from an EMBL/GenBank/DDBJ whole genome shotgun (WGS) entry which is preliminary data.</text>
</comment>
<dbReference type="OrthoDB" id="1745563at2759"/>
<dbReference type="AlphaFoldDB" id="A0A8S0Q5Q0"/>
<keyword evidence="2" id="KW-1185">Reference proteome</keyword>